<protein>
    <submittedName>
        <fullName evidence="1">Uncharacterized protein</fullName>
    </submittedName>
</protein>
<sequence>MTLYDLFHRIDWAALSNRLAKLYPDQANQLPEYEAAFNSLRLVAPEETRMRIIVQQTFREGLDDEPFVEVSGKDGTLNKEQDDFQYMNQASEGTFANRETSYALSLSPWNEWLGMEIDAATAEHYSDEDILAHCLWEMTWHGFEEESIQEQKKELDRRVAEIAAMTDEEKKEKLIPWEDVKQRLKDKFNRDDQDES</sequence>
<gene>
    <name evidence="1" type="ORF">PDESU_04778</name>
</gene>
<dbReference type="AlphaFoldDB" id="A0A6C2U7W4"/>
<organism evidence="1 2">
    <name type="scientific">Pontiella desulfatans</name>
    <dbReference type="NCBI Taxonomy" id="2750659"/>
    <lineage>
        <taxon>Bacteria</taxon>
        <taxon>Pseudomonadati</taxon>
        <taxon>Kiritimatiellota</taxon>
        <taxon>Kiritimatiellia</taxon>
        <taxon>Kiritimatiellales</taxon>
        <taxon>Pontiellaceae</taxon>
        <taxon>Pontiella</taxon>
    </lineage>
</organism>
<dbReference type="Pfam" id="PF20194">
    <property type="entry name" value="DUF6557"/>
    <property type="match status" value="1"/>
</dbReference>
<dbReference type="Proteomes" id="UP000366872">
    <property type="component" value="Unassembled WGS sequence"/>
</dbReference>
<reference evidence="1 2" key="1">
    <citation type="submission" date="2019-04" db="EMBL/GenBank/DDBJ databases">
        <authorList>
            <person name="Van Vliet M D."/>
        </authorList>
    </citation>
    <scope>NUCLEOTIDE SEQUENCE [LARGE SCALE GENOMIC DNA]</scope>
    <source>
        <strain evidence="1 2">F1</strain>
    </source>
</reference>
<evidence type="ECO:0000313" key="1">
    <source>
        <dbReference type="EMBL" id="VGO16188.1"/>
    </source>
</evidence>
<accession>A0A6C2U7W4</accession>
<proteinExistence type="predicted"/>
<evidence type="ECO:0000313" key="2">
    <source>
        <dbReference type="Proteomes" id="UP000366872"/>
    </source>
</evidence>
<keyword evidence="2" id="KW-1185">Reference proteome</keyword>
<dbReference type="EMBL" id="CAAHFG010000003">
    <property type="protein sequence ID" value="VGO16188.1"/>
    <property type="molecule type" value="Genomic_DNA"/>
</dbReference>
<dbReference type="InterPro" id="IPR046687">
    <property type="entry name" value="DUF6557"/>
</dbReference>
<dbReference type="RefSeq" id="WP_136081734.1">
    <property type="nucleotide sequence ID" value="NZ_CAAHFG010000003.1"/>
</dbReference>
<name>A0A6C2U7W4_PONDE</name>